<name>A0A8H3GRK2_9AGAM</name>
<evidence type="ECO:0000259" key="7">
    <source>
        <dbReference type="PROSITE" id="PS51263"/>
    </source>
</evidence>
<comment type="similarity">
    <text evidence="2">Belongs to the actin-binding proteins ADF family.</text>
</comment>
<proteinExistence type="inferred from homology"/>
<feature type="compositionally biased region" description="Basic and acidic residues" evidence="6">
    <location>
        <begin position="81"/>
        <end position="111"/>
    </location>
</feature>
<gene>
    <name evidence="8" type="ORF">RDB_LOCUS104133</name>
</gene>
<feature type="compositionally biased region" description="Basic and acidic residues" evidence="6">
    <location>
        <begin position="122"/>
        <end position="155"/>
    </location>
</feature>
<reference evidence="8" key="1">
    <citation type="submission" date="2021-01" db="EMBL/GenBank/DDBJ databases">
        <authorList>
            <person name="Kaushik A."/>
        </authorList>
    </citation>
    <scope>NUCLEOTIDE SEQUENCE</scope>
    <source>
        <strain evidence="8">AG2-2IIIB</strain>
    </source>
</reference>
<dbReference type="Gene3D" id="3.40.20.10">
    <property type="entry name" value="Severin"/>
    <property type="match status" value="1"/>
</dbReference>
<dbReference type="SMART" id="SM00102">
    <property type="entry name" value="ADF"/>
    <property type="match status" value="1"/>
</dbReference>
<accession>A0A8H3GRK2</accession>
<comment type="caution">
    <text evidence="8">The sequence shown here is derived from an EMBL/GenBank/DDBJ whole genome shotgun (WGS) entry which is preliminary data.</text>
</comment>
<dbReference type="InterPro" id="IPR029006">
    <property type="entry name" value="ADF-H/Gelsolin-like_dom_sf"/>
</dbReference>
<dbReference type="InterPro" id="IPR002108">
    <property type="entry name" value="ADF-H"/>
</dbReference>
<evidence type="ECO:0000256" key="2">
    <source>
        <dbReference type="ARBA" id="ARBA00006844"/>
    </source>
</evidence>
<dbReference type="PRINTS" id="PR00006">
    <property type="entry name" value="COFILIN"/>
</dbReference>
<dbReference type="Proteomes" id="UP000663843">
    <property type="component" value="Unassembled WGS sequence"/>
</dbReference>
<evidence type="ECO:0000256" key="6">
    <source>
        <dbReference type="SAM" id="MobiDB-lite"/>
    </source>
</evidence>
<evidence type="ECO:0000256" key="4">
    <source>
        <dbReference type="ARBA" id="ARBA00023203"/>
    </source>
</evidence>
<protein>
    <recommendedName>
        <fullName evidence="3">Cofilin</fullName>
    </recommendedName>
    <alternativeName>
        <fullName evidence="5">Actin-depolymerizing factor 1</fullName>
    </alternativeName>
</protein>
<dbReference type="PANTHER" id="PTHR11913">
    <property type="entry name" value="COFILIN-RELATED"/>
    <property type="match status" value="1"/>
</dbReference>
<dbReference type="EMBL" id="CAJMWT010003327">
    <property type="protein sequence ID" value="CAE6469051.1"/>
    <property type="molecule type" value="Genomic_DNA"/>
</dbReference>
<dbReference type="GO" id="GO:0016363">
    <property type="term" value="C:nuclear matrix"/>
    <property type="evidence" value="ECO:0007669"/>
    <property type="project" value="UniProtKB-SubCell"/>
</dbReference>
<evidence type="ECO:0000256" key="3">
    <source>
        <dbReference type="ARBA" id="ARBA00015630"/>
    </source>
</evidence>
<dbReference type="AlphaFoldDB" id="A0A8H3GRK2"/>
<comment type="subcellular location">
    <subcellularLocation>
        <location evidence="1">Nucleus matrix</location>
    </subcellularLocation>
</comment>
<sequence>MASRLGLRLAARSLRQPVALAPRVQVGRRAMSSATAKQSSDAPWIAVAVVITVGGLAATFSGGDSKPAHHGSLPAGKTKAPPKEEPKEEPEKQEPSRKDEAPKSDDSKADADNVEGSVSSAEIKESIQKSIKADEPATAKAEEAKSGGSPKKDSDSGSESSDDDFVKIEKISTKDTAAALAQSEKADVPGIAKPTEEKEAPTLTCACIQHASTPFPRLYYCLKQHGGLYAFVTRRDGRDLADAQPLAQRALQASGVKANPECIDVYQKMKLGKKQKYVIFKLSDDLKEIIVDKIASDDSPTGTPEEEYNKFTKILPDNEPRWAVYDIEFTKEGGQRNKLTFFSWSPDDSKIKQKMVYASSRDAFRRSLDGIAIEIQATSPDEIAWESVLDKVSRVR</sequence>
<dbReference type="Pfam" id="PF00241">
    <property type="entry name" value="Cofilin_ADF"/>
    <property type="match status" value="1"/>
</dbReference>
<organism evidence="8 9">
    <name type="scientific">Rhizoctonia solani</name>
    <dbReference type="NCBI Taxonomy" id="456999"/>
    <lineage>
        <taxon>Eukaryota</taxon>
        <taxon>Fungi</taxon>
        <taxon>Dikarya</taxon>
        <taxon>Basidiomycota</taxon>
        <taxon>Agaricomycotina</taxon>
        <taxon>Agaricomycetes</taxon>
        <taxon>Cantharellales</taxon>
        <taxon>Ceratobasidiaceae</taxon>
        <taxon>Rhizoctonia</taxon>
    </lineage>
</organism>
<feature type="domain" description="ADF-H" evidence="7">
    <location>
        <begin position="253"/>
        <end position="393"/>
    </location>
</feature>
<keyword evidence="4" id="KW-0009">Actin-binding</keyword>
<dbReference type="CDD" id="cd11286">
    <property type="entry name" value="ADF_cofilin_like"/>
    <property type="match status" value="1"/>
</dbReference>
<evidence type="ECO:0000256" key="1">
    <source>
        <dbReference type="ARBA" id="ARBA00004109"/>
    </source>
</evidence>
<dbReference type="GO" id="GO:0003779">
    <property type="term" value="F:actin binding"/>
    <property type="evidence" value="ECO:0007669"/>
    <property type="project" value="UniProtKB-KW"/>
</dbReference>
<dbReference type="PROSITE" id="PS51263">
    <property type="entry name" value="ADF_H"/>
    <property type="match status" value="1"/>
</dbReference>
<feature type="region of interest" description="Disordered" evidence="6">
    <location>
        <begin position="62"/>
        <end position="165"/>
    </location>
</feature>
<dbReference type="SUPFAM" id="SSF55753">
    <property type="entry name" value="Actin depolymerizing proteins"/>
    <property type="match status" value="1"/>
</dbReference>
<evidence type="ECO:0000313" key="9">
    <source>
        <dbReference type="Proteomes" id="UP000663843"/>
    </source>
</evidence>
<dbReference type="GO" id="GO:0015629">
    <property type="term" value="C:actin cytoskeleton"/>
    <property type="evidence" value="ECO:0007669"/>
    <property type="project" value="InterPro"/>
</dbReference>
<dbReference type="GO" id="GO:0030042">
    <property type="term" value="P:actin filament depolymerization"/>
    <property type="evidence" value="ECO:0007669"/>
    <property type="project" value="InterPro"/>
</dbReference>
<evidence type="ECO:0000313" key="8">
    <source>
        <dbReference type="EMBL" id="CAE6469051.1"/>
    </source>
</evidence>
<dbReference type="InterPro" id="IPR017904">
    <property type="entry name" value="ADF/Cofilin"/>
</dbReference>
<evidence type="ECO:0000256" key="5">
    <source>
        <dbReference type="ARBA" id="ARBA00032427"/>
    </source>
</evidence>